<reference evidence="11 12" key="1">
    <citation type="journal article" date="2020" name="Elife">
        <title>Loss of centromere function drives karyotype evolution in closely related Malassezia species.</title>
        <authorList>
            <person name="Sankaranarayanan S.R."/>
            <person name="Ianiri G."/>
            <person name="Coelho M.A."/>
            <person name="Reza M.H."/>
            <person name="Thimmappa B.C."/>
            <person name="Ganguly P."/>
            <person name="Vadnala R.N."/>
            <person name="Sun S."/>
            <person name="Siddharthan R."/>
            <person name="Tellgren-Roth C."/>
            <person name="Dawson T.L."/>
            <person name="Heitman J."/>
            <person name="Sanyal K."/>
        </authorList>
    </citation>
    <scope>NUCLEOTIDE SEQUENCE [LARGE SCALE GENOMIC DNA]</scope>
    <source>
        <strain evidence="11">CBS14141</strain>
    </source>
</reference>
<evidence type="ECO:0000256" key="2">
    <source>
        <dbReference type="ARBA" id="ARBA00022527"/>
    </source>
</evidence>
<feature type="region of interest" description="Disordered" evidence="9">
    <location>
        <begin position="186"/>
        <end position="270"/>
    </location>
</feature>
<evidence type="ECO:0000259" key="10">
    <source>
        <dbReference type="PROSITE" id="PS50011"/>
    </source>
</evidence>
<evidence type="ECO:0000256" key="7">
    <source>
        <dbReference type="ARBA" id="ARBA00047899"/>
    </source>
</evidence>
<proteinExistence type="inferred from homology"/>
<dbReference type="PROSITE" id="PS50011">
    <property type="entry name" value="PROTEIN_KINASE_DOM"/>
    <property type="match status" value="1"/>
</dbReference>
<comment type="catalytic activity">
    <reaction evidence="7">
        <text>L-threonyl-[protein] + ATP = O-phospho-L-threonyl-[protein] + ADP + H(+)</text>
        <dbReference type="Rhea" id="RHEA:46608"/>
        <dbReference type="Rhea" id="RHEA-COMP:11060"/>
        <dbReference type="Rhea" id="RHEA-COMP:11605"/>
        <dbReference type="ChEBI" id="CHEBI:15378"/>
        <dbReference type="ChEBI" id="CHEBI:30013"/>
        <dbReference type="ChEBI" id="CHEBI:30616"/>
        <dbReference type="ChEBI" id="CHEBI:61977"/>
        <dbReference type="ChEBI" id="CHEBI:456216"/>
        <dbReference type="EC" id="2.7.11.1"/>
    </reaction>
</comment>
<keyword evidence="3" id="KW-0808">Transferase</keyword>
<evidence type="ECO:0000313" key="11">
    <source>
        <dbReference type="EMBL" id="WFD47750.1"/>
    </source>
</evidence>
<dbReference type="EMBL" id="CP046235">
    <property type="protein sequence ID" value="WFD47750.1"/>
    <property type="molecule type" value="Genomic_DNA"/>
</dbReference>
<sequence>MAPEVIKQSHYDARADIWSLGITALELVNGHPPLSSYHPMRALFLIPKANAPQVDTSDGKHSVAFARFVEMCLAKRPEDRATAHALRNTAFLEQAGGLDLVRALLGERRDASDDTRETLPNDVLDSSLPDASSVSEWVFDISGEVAGGLGVNVTTDVLPAAAALADAMQPQGRGAGAALSAAMAAPAAPEAPHTPAPADAPLLGSPAPVSAPHTPAIAATPATPSAHPTTPQTPASPPGAPARTPATPHGSPRRTPRAPTPPRLRRTETAQTRVQAALEQLAYQAGQDAGAADTPTTQLYQLHGLLSHMGRQNPEYLEQFVDLLCAPRMPTRPPAAASRLAGLLYDRWLEGLRARWQVLDTGAGPT</sequence>
<comment type="catalytic activity">
    <reaction evidence="8">
        <text>L-seryl-[protein] + ATP = O-phospho-L-seryl-[protein] + ADP + H(+)</text>
        <dbReference type="Rhea" id="RHEA:17989"/>
        <dbReference type="Rhea" id="RHEA-COMP:9863"/>
        <dbReference type="Rhea" id="RHEA-COMP:11604"/>
        <dbReference type="ChEBI" id="CHEBI:15378"/>
        <dbReference type="ChEBI" id="CHEBI:29999"/>
        <dbReference type="ChEBI" id="CHEBI:30616"/>
        <dbReference type="ChEBI" id="CHEBI:83421"/>
        <dbReference type="ChEBI" id="CHEBI:456216"/>
        <dbReference type="EC" id="2.7.11.1"/>
    </reaction>
</comment>
<evidence type="ECO:0000256" key="6">
    <source>
        <dbReference type="ARBA" id="ARBA00022840"/>
    </source>
</evidence>
<evidence type="ECO:0000256" key="3">
    <source>
        <dbReference type="ARBA" id="ARBA00022679"/>
    </source>
</evidence>
<evidence type="ECO:0000256" key="8">
    <source>
        <dbReference type="ARBA" id="ARBA00048679"/>
    </source>
</evidence>
<gene>
    <name evidence="11" type="ORF">GLX27_002410</name>
</gene>
<keyword evidence="5" id="KW-0418">Kinase</keyword>
<dbReference type="InterPro" id="IPR000719">
    <property type="entry name" value="Prot_kinase_dom"/>
</dbReference>
<dbReference type="SUPFAM" id="SSF56112">
    <property type="entry name" value="Protein kinase-like (PK-like)"/>
    <property type="match status" value="1"/>
</dbReference>
<keyword evidence="4" id="KW-0547">Nucleotide-binding</keyword>
<keyword evidence="6" id="KW-0067">ATP-binding</keyword>
<dbReference type="Gene3D" id="1.10.510.10">
    <property type="entry name" value="Transferase(Phosphotransferase) domain 1"/>
    <property type="match status" value="1"/>
</dbReference>
<name>A0ABY8ETL3_MALFU</name>
<comment type="similarity">
    <text evidence="1">Belongs to the protein kinase superfamily. STE Ser/Thr protein kinase family. STE20 subfamily.</text>
</comment>
<evidence type="ECO:0000256" key="1">
    <source>
        <dbReference type="ARBA" id="ARBA00008874"/>
    </source>
</evidence>
<dbReference type="PANTHER" id="PTHR48012:SF10">
    <property type="entry name" value="FI20177P1"/>
    <property type="match status" value="1"/>
</dbReference>
<keyword evidence="2" id="KW-0723">Serine/threonine-protein kinase</keyword>
<protein>
    <recommendedName>
        <fullName evidence="10">Protein kinase domain-containing protein</fullName>
    </recommendedName>
</protein>
<organism evidence="11 12">
    <name type="scientific">Malassezia furfur</name>
    <name type="common">Pityriasis versicolor infection agent</name>
    <name type="synonym">Pityrosporum furfur</name>
    <dbReference type="NCBI Taxonomy" id="55194"/>
    <lineage>
        <taxon>Eukaryota</taxon>
        <taxon>Fungi</taxon>
        <taxon>Dikarya</taxon>
        <taxon>Basidiomycota</taxon>
        <taxon>Ustilaginomycotina</taxon>
        <taxon>Malasseziomycetes</taxon>
        <taxon>Malasseziales</taxon>
        <taxon>Malasseziaceae</taxon>
        <taxon>Malassezia</taxon>
    </lineage>
</organism>
<evidence type="ECO:0000256" key="5">
    <source>
        <dbReference type="ARBA" id="ARBA00022777"/>
    </source>
</evidence>
<dbReference type="InterPro" id="IPR011009">
    <property type="entry name" value="Kinase-like_dom_sf"/>
</dbReference>
<evidence type="ECO:0000313" key="12">
    <source>
        <dbReference type="Proteomes" id="UP000818624"/>
    </source>
</evidence>
<keyword evidence="12" id="KW-1185">Reference proteome</keyword>
<accession>A0ABY8ETL3</accession>
<evidence type="ECO:0000256" key="4">
    <source>
        <dbReference type="ARBA" id="ARBA00022741"/>
    </source>
</evidence>
<feature type="compositionally biased region" description="Low complexity" evidence="9">
    <location>
        <begin position="186"/>
        <end position="201"/>
    </location>
</feature>
<feature type="domain" description="Protein kinase" evidence="10">
    <location>
        <begin position="1"/>
        <end position="92"/>
    </location>
</feature>
<evidence type="ECO:0000256" key="9">
    <source>
        <dbReference type="SAM" id="MobiDB-lite"/>
    </source>
</evidence>
<dbReference type="Pfam" id="PF00069">
    <property type="entry name" value="Pkinase"/>
    <property type="match status" value="1"/>
</dbReference>
<dbReference type="PANTHER" id="PTHR48012">
    <property type="entry name" value="STERILE20-LIKE KINASE, ISOFORM B-RELATED"/>
    <property type="match status" value="1"/>
</dbReference>
<dbReference type="InterPro" id="IPR050629">
    <property type="entry name" value="STE20/SPS1-PAK"/>
</dbReference>
<dbReference type="Proteomes" id="UP000818624">
    <property type="component" value="Chromosome 2"/>
</dbReference>
<feature type="compositionally biased region" description="Low complexity" evidence="9">
    <location>
        <begin position="211"/>
        <end position="233"/>
    </location>
</feature>